<sequence length="85" mass="10030">MDKIDGRIIWKNQSDLKLILTINNFIEKHGITSTRQYQKKLAEYPNESPSIWFINQKYGSWDNLLDSIGLKKMIMENGLRCHMTN</sequence>
<keyword evidence="3" id="KW-1185">Reference proteome</keyword>
<accession>A0AAV3IZR4</accession>
<dbReference type="Proteomes" id="UP000014104">
    <property type="component" value="Unassembled WGS sequence"/>
</dbReference>
<evidence type="ECO:0000313" key="2">
    <source>
        <dbReference type="EMBL" id="EOU22115.1"/>
    </source>
</evidence>
<reference evidence="2 4" key="2">
    <citation type="submission" date="2013-03" db="EMBL/GenBank/DDBJ databases">
        <title>The Genome Sequence of Enterococcus avium ATCC_14025 (PacBio/Illumina hybrid assembly).</title>
        <authorList>
            <consortium name="The Broad Institute Genomics Platform"/>
            <consortium name="The Broad Institute Genome Sequencing Center for Infectious Disease"/>
            <person name="Earl A."/>
            <person name="Russ C."/>
            <person name="Gilmore M."/>
            <person name="Surin D."/>
            <person name="Walker B."/>
            <person name="Young S."/>
            <person name="Zeng Q."/>
            <person name="Gargeya S."/>
            <person name="Fitzgerald M."/>
            <person name="Haas B."/>
            <person name="Abouelleil A."/>
            <person name="Allen A.W."/>
            <person name="Alvarado L."/>
            <person name="Arachchi H.M."/>
            <person name="Berlin A.M."/>
            <person name="Chapman S.B."/>
            <person name="Gainer-Dewar J."/>
            <person name="Goldberg J."/>
            <person name="Griggs A."/>
            <person name="Gujja S."/>
            <person name="Hansen M."/>
            <person name="Howarth C."/>
            <person name="Imamovic A."/>
            <person name="Ireland A."/>
            <person name="Larimer J."/>
            <person name="McCowan C."/>
            <person name="Murphy C."/>
            <person name="Pearson M."/>
            <person name="Poon T.W."/>
            <person name="Priest M."/>
            <person name="Roberts A."/>
            <person name="Saif S."/>
            <person name="Shea T."/>
            <person name="Sisk P."/>
            <person name="Sykes S."/>
            <person name="Wortman J."/>
            <person name="Nusbaum C."/>
            <person name="Birren B."/>
        </authorList>
    </citation>
    <scope>NUCLEOTIDE SEQUENCE [LARGE SCALE GENOMIC DNA]</scope>
    <source>
        <strain evidence="2 4">ATCC 14025</strain>
    </source>
</reference>
<evidence type="ECO:0000313" key="1">
    <source>
        <dbReference type="EMBL" id="EOT42967.1"/>
    </source>
</evidence>
<name>A0AAV3IZR4_ENTAV</name>
<gene>
    <name evidence="2" type="ORF">I570_02317</name>
    <name evidence="1" type="ORF">OMU_02907</name>
</gene>
<evidence type="ECO:0000313" key="4">
    <source>
        <dbReference type="Proteomes" id="UP000014107"/>
    </source>
</evidence>
<comment type="caution">
    <text evidence="2">The sequence shown here is derived from an EMBL/GenBank/DDBJ whole genome shotgun (WGS) entry which is preliminary data.</text>
</comment>
<dbReference type="AlphaFoldDB" id="A0AAV3IZR4"/>
<protein>
    <submittedName>
        <fullName evidence="2">Uncharacterized protein</fullName>
    </submittedName>
</protein>
<organism evidence="2 4">
    <name type="scientific">Enterococcus avium ATCC 14025</name>
    <dbReference type="NCBI Taxonomy" id="1140002"/>
    <lineage>
        <taxon>Bacteria</taxon>
        <taxon>Bacillati</taxon>
        <taxon>Bacillota</taxon>
        <taxon>Bacilli</taxon>
        <taxon>Lactobacillales</taxon>
        <taxon>Enterococcaceae</taxon>
        <taxon>Enterococcus</taxon>
    </lineage>
</organism>
<evidence type="ECO:0000313" key="3">
    <source>
        <dbReference type="Proteomes" id="UP000014104"/>
    </source>
</evidence>
<proteinExistence type="predicted"/>
<dbReference type="Proteomes" id="UP000014107">
    <property type="component" value="Unassembled WGS sequence"/>
</dbReference>
<dbReference type="EMBL" id="AHYV01000030">
    <property type="protein sequence ID" value="EOT42967.1"/>
    <property type="molecule type" value="Genomic_DNA"/>
</dbReference>
<dbReference type="EMBL" id="ASWL01000003">
    <property type="protein sequence ID" value="EOU22115.1"/>
    <property type="molecule type" value="Genomic_DNA"/>
</dbReference>
<reference evidence="1 3" key="1">
    <citation type="submission" date="2013-03" db="EMBL/GenBank/DDBJ databases">
        <title>The Genome Sequence of Enterococcus avium ATCC_14025 (Illumina only assembly).</title>
        <authorList>
            <consortium name="The Broad Institute Genomics Platform"/>
            <consortium name="The Broad Institute Genome Sequencing Center for Infectious Disease"/>
            <person name="Earl A."/>
            <person name="Russ C."/>
            <person name="Gilmore M."/>
            <person name="Surin D."/>
            <person name="Walker B."/>
            <person name="Young S."/>
            <person name="Zeng Q."/>
            <person name="Gargeya S."/>
            <person name="Fitzgerald M."/>
            <person name="Haas B."/>
            <person name="Abouelleil A."/>
            <person name="Allen A.W."/>
            <person name="Alvarado L."/>
            <person name="Arachchi H.M."/>
            <person name="Berlin A.M."/>
            <person name="Chapman S.B."/>
            <person name="Gainer-Dewar J."/>
            <person name="Goldberg J."/>
            <person name="Griggs A."/>
            <person name="Gujja S."/>
            <person name="Hansen M."/>
            <person name="Howarth C."/>
            <person name="Imamovic A."/>
            <person name="Ireland A."/>
            <person name="Larimer J."/>
            <person name="McCowan C."/>
            <person name="Murphy C."/>
            <person name="Pearson M."/>
            <person name="Poon T.W."/>
            <person name="Priest M."/>
            <person name="Roberts A."/>
            <person name="Saif S."/>
            <person name="Shea T."/>
            <person name="Sisk P."/>
            <person name="Sykes S."/>
            <person name="Wortman J."/>
            <person name="Nusbaum C."/>
            <person name="Birren B."/>
        </authorList>
    </citation>
    <scope>NUCLEOTIDE SEQUENCE [LARGE SCALE GENOMIC DNA]</scope>
    <source>
        <strain evidence="1 3">ATCC 14025</strain>
    </source>
</reference>